<evidence type="ECO:0000313" key="1">
    <source>
        <dbReference type="EMBL" id="MBB5747178.1"/>
    </source>
</evidence>
<dbReference type="InterPro" id="IPR045584">
    <property type="entry name" value="Pilin-like"/>
</dbReference>
<protein>
    <submittedName>
        <fullName evidence="1">General secretion pathway protein J</fullName>
    </submittedName>
</protein>
<dbReference type="EMBL" id="JACHOR010000005">
    <property type="protein sequence ID" value="MBB5747178.1"/>
    <property type="molecule type" value="Genomic_DNA"/>
</dbReference>
<accession>A0A7W9FGZ8</accession>
<evidence type="ECO:0000313" key="2">
    <source>
        <dbReference type="Proteomes" id="UP000545037"/>
    </source>
</evidence>
<proteinExistence type="predicted"/>
<dbReference type="SUPFAM" id="SSF54523">
    <property type="entry name" value="Pili subunits"/>
    <property type="match status" value="1"/>
</dbReference>
<keyword evidence="2" id="KW-1185">Reference proteome</keyword>
<sequence length="191" mass="20055">MIALALFALIAVAGFTLLDGVLRTQSATDTRLARMSQVQRAMLVVSTDLDQITGGLAGGGSDLSLVKADLSEAPVVVRYGLDGQTLVRVVAGPQGERTQRLIDGVESVRWSFHRRRGDWLDAWPQITEPVAVAAQGAGIIVNTTPVMDPNAGVSAVALDLTLSGFDGRPGATLRRVASIPLMDAGQQGLQP</sequence>
<gene>
    <name evidence="1" type="ORF">GGR13_002799</name>
</gene>
<comment type="caution">
    <text evidence="1">The sequence shown here is derived from an EMBL/GenBank/DDBJ whole genome shotgun (WGS) entry which is preliminary data.</text>
</comment>
<dbReference type="AlphaFoldDB" id="A0A7W9FGZ8"/>
<dbReference type="Proteomes" id="UP000545037">
    <property type="component" value="Unassembled WGS sequence"/>
</dbReference>
<reference evidence="1 2" key="1">
    <citation type="submission" date="2020-08" db="EMBL/GenBank/DDBJ databases">
        <title>Genomic Encyclopedia of Type Strains, Phase IV (KMG-IV): sequencing the most valuable type-strain genomes for metagenomic binning, comparative biology and taxonomic classification.</title>
        <authorList>
            <person name="Goeker M."/>
        </authorList>
    </citation>
    <scope>NUCLEOTIDE SEQUENCE [LARGE SCALE GENOMIC DNA]</scope>
    <source>
        <strain evidence="1 2">DSM 4737</strain>
    </source>
</reference>
<organism evidence="1 2">
    <name type="scientific">Brevundimonas variabilis</name>
    <dbReference type="NCBI Taxonomy" id="74312"/>
    <lineage>
        <taxon>Bacteria</taxon>
        <taxon>Pseudomonadati</taxon>
        <taxon>Pseudomonadota</taxon>
        <taxon>Alphaproteobacteria</taxon>
        <taxon>Caulobacterales</taxon>
        <taxon>Caulobacteraceae</taxon>
        <taxon>Brevundimonas</taxon>
    </lineage>
</organism>
<name>A0A7W9FGZ8_9CAUL</name>